<gene>
    <name evidence="1" type="ORF">RAN89_13845</name>
</gene>
<dbReference type="Proteomes" id="UP001302257">
    <property type="component" value="Chromosome"/>
</dbReference>
<accession>A0ABZ0AWV2</accession>
<name>A0ABZ0AWV2_9BURK</name>
<protein>
    <submittedName>
        <fullName evidence="1">Uncharacterized protein</fullName>
    </submittedName>
</protein>
<organism evidence="1 2">
    <name type="scientific">Rhodoferax mekongensis</name>
    <dbReference type="NCBI Taxonomy" id="3068341"/>
    <lineage>
        <taxon>Bacteria</taxon>
        <taxon>Pseudomonadati</taxon>
        <taxon>Pseudomonadota</taxon>
        <taxon>Betaproteobacteria</taxon>
        <taxon>Burkholderiales</taxon>
        <taxon>Comamonadaceae</taxon>
        <taxon>Rhodoferax</taxon>
    </lineage>
</organism>
<evidence type="ECO:0000313" key="1">
    <source>
        <dbReference type="EMBL" id="WNO03985.1"/>
    </source>
</evidence>
<proteinExistence type="predicted"/>
<dbReference type="RefSeq" id="WP_313866856.1">
    <property type="nucleotide sequence ID" value="NZ_CP132507.1"/>
</dbReference>
<reference evidence="1 2" key="1">
    <citation type="submission" date="2023-08" db="EMBL/GenBank/DDBJ databases">
        <title>Rhodoferax potami sp. nov. and Rhodoferax mekongensis sp. nov., isolated from the Mekong River in Thailand.</title>
        <authorList>
            <person name="Kitikhun S."/>
            <person name="Charoenyingcharoen P."/>
            <person name="Siriarchawattana P."/>
            <person name="Likhitrattanapisal S."/>
            <person name="Nilsakha T."/>
            <person name="Chanpet A."/>
            <person name="Rattanawaree P."/>
            <person name="Ingsriswang S."/>
        </authorList>
    </citation>
    <scope>NUCLEOTIDE SEQUENCE [LARGE SCALE GENOMIC DNA]</scope>
    <source>
        <strain evidence="1 2">TBRC 17307</strain>
    </source>
</reference>
<keyword evidence="2" id="KW-1185">Reference proteome</keyword>
<evidence type="ECO:0000313" key="2">
    <source>
        <dbReference type="Proteomes" id="UP001302257"/>
    </source>
</evidence>
<dbReference type="EMBL" id="CP132507">
    <property type="protein sequence ID" value="WNO03985.1"/>
    <property type="molecule type" value="Genomic_DNA"/>
</dbReference>
<sequence length="103" mass="11153">MQGKTVAQRKATVQQVAIAAAAFAKLAGKSLALEDLNFGEKEKHLAALKGTPRLCRRKRQLSSFGYSVLGQAIHGRALLETVPVAEVHPAFISVIGRIKYAKR</sequence>